<reference evidence="4 5" key="1">
    <citation type="submission" date="2019-03" db="EMBL/GenBank/DDBJ databases">
        <authorList>
            <person name="Gaulin E."/>
            <person name="Dumas B."/>
        </authorList>
    </citation>
    <scope>NUCLEOTIDE SEQUENCE [LARGE SCALE GENOMIC DNA]</scope>
    <source>
        <strain evidence="4">CBS 568.67</strain>
    </source>
</reference>
<keyword evidence="1" id="KW-0040">ANK repeat</keyword>
<dbReference type="EMBL" id="CAADRA010007025">
    <property type="protein sequence ID" value="VFT98406.1"/>
    <property type="molecule type" value="Genomic_DNA"/>
</dbReference>
<dbReference type="InterPro" id="IPR002110">
    <property type="entry name" value="Ankyrin_rpt"/>
</dbReference>
<dbReference type="InterPro" id="IPR052050">
    <property type="entry name" value="SecEffector_AnkRepeat"/>
</dbReference>
<feature type="region of interest" description="Disordered" evidence="2">
    <location>
        <begin position="253"/>
        <end position="294"/>
    </location>
</feature>
<gene>
    <name evidence="4" type="primary">Aste57867_21737</name>
    <name evidence="3" type="ORF">As57867_021668</name>
    <name evidence="4" type="ORF">ASTE57867_21737</name>
</gene>
<evidence type="ECO:0000313" key="3">
    <source>
        <dbReference type="EMBL" id="KAF0686460.1"/>
    </source>
</evidence>
<reference evidence="3" key="2">
    <citation type="submission" date="2019-06" db="EMBL/GenBank/DDBJ databases">
        <title>Genomics analysis of Aphanomyces spp. identifies a new class of oomycete effector associated with host adaptation.</title>
        <authorList>
            <person name="Gaulin E."/>
        </authorList>
    </citation>
    <scope>NUCLEOTIDE SEQUENCE</scope>
    <source>
        <strain evidence="3">CBS 578.67</strain>
    </source>
</reference>
<dbReference type="SUPFAM" id="SSF48403">
    <property type="entry name" value="Ankyrin repeat"/>
    <property type="match status" value="1"/>
</dbReference>
<dbReference type="EMBL" id="VJMH01006999">
    <property type="protein sequence ID" value="KAF0686460.1"/>
    <property type="molecule type" value="Genomic_DNA"/>
</dbReference>
<evidence type="ECO:0000256" key="2">
    <source>
        <dbReference type="SAM" id="MobiDB-lite"/>
    </source>
</evidence>
<sequence length="323" mass="35092">MHIILPLHAVYFGRTDVLDSVVSFDVALVCDMAGLMDVAAASGSLSMVQYLHVRGCTAGISVSSLMLAATAHLDIVCYLANTMLNVDDADAAANAFRQVLHMASMRGDVRVVQYAMRHCTPRQRSQAMHSAAQQGHVDVVELLLGHSLDAYITSTMSAACHMGQVAVVRLLLAEMRRRAWSYRYQPVMLGCLRGAVRGGHVATARLILEREGALPVVVFAKDVEELAATGRLAMLQLVHEDTHLGENVASSVERRACRGRPSQSTTSCRLDARPPRATFDQAHTGTGERRNDRRCNRSAVAIGVARMPGCVGRGLMVDREPNF</sequence>
<evidence type="ECO:0000313" key="4">
    <source>
        <dbReference type="EMBL" id="VFT98406.1"/>
    </source>
</evidence>
<feature type="repeat" description="ANK" evidence="1">
    <location>
        <begin position="123"/>
        <end position="155"/>
    </location>
</feature>
<dbReference type="Gene3D" id="1.25.40.20">
    <property type="entry name" value="Ankyrin repeat-containing domain"/>
    <property type="match status" value="1"/>
</dbReference>
<protein>
    <submittedName>
        <fullName evidence="4">Aste57867_21737 protein</fullName>
    </submittedName>
</protein>
<evidence type="ECO:0000256" key="1">
    <source>
        <dbReference type="PROSITE-ProRule" id="PRU00023"/>
    </source>
</evidence>
<accession>A0A485LJN0</accession>
<dbReference type="AlphaFoldDB" id="A0A485LJN0"/>
<proteinExistence type="predicted"/>
<organism evidence="4 5">
    <name type="scientific">Aphanomyces stellatus</name>
    <dbReference type="NCBI Taxonomy" id="120398"/>
    <lineage>
        <taxon>Eukaryota</taxon>
        <taxon>Sar</taxon>
        <taxon>Stramenopiles</taxon>
        <taxon>Oomycota</taxon>
        <taxon>Saprolegniomycetes</taxon>
        <taxon>Saprolegniales</taxon>
        <taxon>Verrucalvaceae</taxon>
        <taxon>Aphanomyces</taxon>
    </lineage>
</organism>
<dbReference type="PROSITE" id="PS50088">
    <property type="entry name" value="ANK_REPEAT"/>
    <property type="match status" value="1"/>
</dbReference>
<dbReference type="InterPro" id="IPR036770">
    <property type="entry name" value="Ankyrin_rpt-contain_sf"/>
</dbReference>
<name>A0A485LJN0_9STRA</name>
<dbReference type="Proteomes" id="UP000332933">
    <property type="component" value="Unassembled WGS sequence"/>
</dbReference>
<dbReference type="PANTHER" id="PTHR46586">
    <property type="entry name" value="ANKYRIN REPEAT-CONTAINING PROTEIN"/>
    <property type="match status" value="1"/>
</dbReference>
<keyword evidence="5" id="KW-1185">Reference proteome</keyword>
<dbReference type="SMART" id="SM00248">
    <property type="entry name" value="ANK"/>
    <property type="match status" value="3"/>
</dbReference>
<dbReference type="Pfam" id="PF12796">
    <property type="entry name" value="Ank_2"/>
    <property type="match status" value="1"/>
</dbReference>
<dbReference type="PANTHER" id="PTHR46586:SF3">
    <property type="entry name" value="ANKYRIN REPEAT-CONTAINING PROTEIN"/>
    <property type="match status" value="1"/>
</dbReference>
<evidence type="ECO:0000313" key="5">
    <source>
        <dbReference type="Proteomes" id="UP000332933"/>
    </source>
</evidence>